<keyword evidence="2" id="KW-1185">Reference proteome</keyword>
<dbReference type="RefSeq" id="WP_267149886.1">
    <property type="nucleotide sequence ID" value="NZ_JAPMLT010000001.1"/>
</dbReference>
<gene>
    <name evidence="1" type="ORF">OS242_01510</name>
</gene>
<evidence type="ECO:0000313" key="1">
    <source>
        <dbReference type="EMBL" id="MCX7568646.1"/>
    </source>
</evidence>
<dbReference type="Proteomes" id="UP001208017">
    <property type="component" value="Unassembled WGS sequence"/>
</dbReference>
<organism evidence="1 2">
    <name type="scientific">Tumebacillus lacus</name>
    <dbReference type="NCBI Taxonomy" id="2995335"/>
    <lineage>
        <taxon>Bacteria</taxon>
        <taxon>Bacillati</taxon>
        <taxon>Bacillota</taxon>
        <taxon>Bacilli</taxon>
        <taxon>Bacillales</taxon>
        <taxon>Alicyclobacillaceae</taxon>
        <taxon>Tumebacillus</taxon>
    </lineage>
</organism>
<comment type="caution">
    <text evidence="1">The sequence shown here is derived from an EMBL/GenBank/DDBJ whole genome shotgun (WGS) entry which is preliminary data.</text>
</comment>
<proteinExistence type="predicted"/>
<accession>A0ABT3WWQ4</accession>
<dbReference type="EMBL" id="JAPMLT010000001">
    <property type="protein sequence ID" value="MCX7568646.1"/>
    <property type="molecule type" value="Genomic_DNA"/>
</dbReference>
<sequence>MNRFINVKPLSGELKRTEIRRGTGYRLTDKEFILLRDDISYHILLDDILGVISRDEDGFDDVVETYGDTNVTRQFGGMTYKIVAMKMRIYNRSGVFEKGSSTLFTQLSAGMTEQLVNMLNKR</sequence>
<evidence type="ECO:0000313" key="2">
    <source>
        <dbReference type="Proteomes" id="UP001208017"/>
    </source>
</evidence>
<name>A0ABT3WWQ4_9BACL</name>
<protein>
    <submittedName>
        <fullName evidence="1">Uncharacterized protein</fullName>
    </submittedName>
</protein>
<reference evidence="1 2" key="1">
    <citation type="submission" date="2022-11" db="EMBL/GenBank/DDBJ databases">
        <title>Study of microbial diversity in lake waters.</title>
        <authorList>
            <person name="Zhang J."/>
        </authorList>
    </citation>
    <scope>NUCLEOTIDE SEQUENCE [LARGE SCALE GENOMIC DNA]</scope>
    <source>
        <strain evidence="1 2">DT12</strain>
    </source>
</reference>